<dbReference type="Proteomes" id="UP000314294">
    <property type="component" value="Unassembled WGS sequence"/>
</dbReference>
<feature type="compositionally biased region" description="Polar residues" evidence="1">
    <location>
        <begin position="172"/>
        <end position="188"/>
    </location>
</feature>
<accession>A0A4Z2ICN3</accession>
<proteinExistence type="predicted"/>
<organism evidence="2 3">
    <name type="scientific">Liparis tanakae</name>
    <name type="common">Tanaka's snailfish</name>
    <dbReference type="NCBI Taxonomy" id="230148"/>
    <lineage>
        <taxon>Eukaryota</taxon>
        <taxon>Metazoa</taxon>
        <taxon>Chordata</taxon>
        <taxon>Craniata</taxon>
        <taxon>Vertebrata</taxon>
        <taxon>Euteleostomi</taxon>
        <taxon>Actinopterygii</taxon>
        <taxon>Neopterygii</taxon>
        <taxon>Teleostei</taxon>
        <taxon>Neoteleostei</taxon>
        <taxon>Acanthomorphata</taxon>
        <taxon>Eupercaria</taxon>
        <taxon>Perciformes</taxon>
        <taxon>Cottioidei</taxon>
        <taxon>Cottales</taxon>
        <taxon>Liparidae</taxon>
        <taxon>Liparis</taxon>
    </lineage>
</organism>
<dbReference type="InterPro" id="IPR030671">
    <property type="entry name" value="Sec61-beta/Sbh"/>
</dbReference>
<keyword evidence="3" id="KW-1185">Reference proteome</keyword>
<feature type="region of interest" description="Disordered" evidence="1">
    <location>
        <begin position="161"/>
        <end position="225"/>
    </location>
</feature>
<feature type="region of interest" description="Disordered" evidence="1">
    <location>
        <begin position="76"/>
        <end position="100"/>
    </location>
</feature>
<feature type="compositionally biased region" description="Polar residues" evidence="1">
    <location>
        <begin position="400"/>
        <end position="418"/>
    </location>
</feature>
<evidence type="ECO:0000256" key="1">
    <source>
        <dbReference type="SAM" id="MobiDB-lite"/>
    </source>
</evidence>
<protein>
    <submittedName>
        <fullName evidence="2">Protein transport protein Sec61 subunit beta</fullName>
    </submittedName>
</protein>
<dbReference type="GO" id="GO:0005784">
    <property type="term" value="C:Sec61 translocon complex"/>
    <property type="evidence" value="ECO:0007669"/>
    <property type="project" value="InterPro"/>
</dbReference>
<dbReference type="PANTHER" id="PTHR13509">
    <property type="entry name" value="SEC61 SUBUNIT BETA"/>
    <property type="match status" value="1"/>
</dbReference>
<gene>
    <name evidence="2" type="primary">Sec61b</name>
    <name evidence="2" type="ORF">EYF80_014020</name>
</gene>
<dbReference type="AlphaFoldDB" id="A0A4Z2ICN3"/>
<reference evidence="2 3" key="1">
    <citation type="submission" date="2019-03" db="EMBL/GenBank/DDBJ databases">
        <title>First draft genome of Liparis tanakae, snailfish: a comprehensive survey of snailfish specific genes.</title>
        <authorList>
            <person name="Kim W."/>
            <person name="Song I."/>
            <person name="Jeong J.-H."/>
            <person name="Kim D."/>
            <person name="Kim S."/>
            <person name="Ryu S."/>
            <person name="Song J.Y."/>
            <person name="Lee S.K."/>
        </authorList>
    </citation>
    <scope>NUCLEOTIDE SEQUENCE [LARGE SCALE GENOMIC DNA]</scope>
    <source>
        <tissue evidence="2">Muscle</tissue>
    </source>
</reference>
<evidence type="ECO:0000313" key="3">
    <source>
        <dbReference type="Proteomes" id="UP000314294"/>
    </source>
</evidence>
<comment type="caution">
    <text evidence="2">The sequence shown here is derived from an EMBL/GenBank/DDBJ whole genome shotgun (WGS) entry which is preliminary data.</text>
</comment>
<dbReference type="OrthoDB" id="5401193at2759"/>
<dbReference type="GO" id="GO:0006886">
    <property type="term" value="P:intracellular protein transport"/>
    <property type="evidence" value="ECO:0007669"/>
    <property type="project" value="InterPro"/>
</dbReference>
<dbReference type="EMBL" id="SRLO01000100">
    <property type="protein sequence ID" value="TNN75657.1"/>
    <property type="molecule type" value="Genomic_DNA"/>
</dbReference>
<feature type="region of interest" description="Disordered" evidence="1">
    <location>
        <begin position="381"/>
        <end position="427"/>
    </location>
</feature>
<name>A0A4Z2ICN3_9TELE</name>
<evidence type="ECO:0000313" key="2">
    <source>
        <dbReference type="EMBL" id="TNN75657.1"/>
    </source>
</evidence>
<sequence length="440" mass="46670">MSLRSCGSLTSLSMALQKASAVGSHRKPVSPSATLSRGPPEFTAITGQQQYMDSTGTIPKCSLLGVYSTAALPRSRATFSESEGERRKREKQAGGSLGEQPSQAVCLTGLLVKGMRVEGGVEDICLDSSQTTKGLFEDACEDDIVLHPTEEDQVEGHIDHPQVGAQGVQPGPASSATNVGASSRSPSKTVAPRAAGSTVRQRKATSSGARSGGRTTGSAGTGGMWRFYTEDSPGLKVGAGLRHGPPGVWAPHRAEALDNCRRAKLVFIKHPHRTSPSLTASLQQSGSDWTLRDALPRPDIFKEEGLKLRNNEQWDHTIYNATSGFWSELLVRGRLDGDVSTQAVSVKSGCGWGPCGAAAAGTDSRGKAGKVATNIPLSQRTRGETEIGNNPDCSIMRRSWQVSGPTTSQGKPSDTLQEPDNREDLQGGHLLNQALLRHRV</sequence>
<feature type="compositionally biased region" description="Gly residues" evidence="1">
    <location>
        <begin position="210"/>
        <end position="223"/>
    </location>
</feature>